<gene>
    <name evidence="3" type="ORF">FOB72_11485</name>
</gene>
<protein>
    <submittedName>
        <fullName evidence="3">SDR family oxidoreductase</fullName>
    </submittedName>
</protein>
<dbReference type="GO" id="GO:0005737">
    <property type="term" value="C:cytoplasm"/>
    <property type="evidence" value="ECO:0007669"/>
    <property type="project" value="TreeGrafter"/>
</dbReference>
<dbReference type="Proteomes" id="UP000322822">
    <property type="component" value="Chromosome 1"/>
</dbReference>
<organism evidence="3 4">
    <name type="scientific">Cupriavidus pauculus</name>
    <dbReference type="NCBI Taxonomy" id="82633"/>
    <lineage>
        <taxon>Bacteria</taxon>
        <taxon>Pseudomonadati</taxon>
        <taxon>Pseudomonadota</taxon>
        <taxon>Betaproteobacteria</taxon>
        <taxon>Burkholderiales</taxon>
        <taxon>Burkholderiaceae</taxon>
        <taxon>Cupriavidus</taxon>
    </lineage>
</organism>
<dbReference type="PANTHER" id="PTHR48079">
    <property type="entry name" value="PROTEIN YEEZ"/>
    <property type="match status" value="1"/>
</dbReference>
<dbReference type="GO" id="GO:0004029">
    <property type="term" value="F:aldehyde dehydrogenase (NAD+) activity"/>
    <property type="evidence" value="ECO:0007669"/>
    <property type="project" value="TreeGrafter"/>
</dbReference>
<dbReference type="PANTHER" id="PTHR48079:SF6">
    <property type="entry name" value="NAD(P)-BINDING DOMAIN-CONTAINING PROTEIN-RELATED"/>
    <property type="match status" value="1"/>
</dbReference>
<feature type="domain" description="NAD-dependent epimerase/dehydratase" evidence="2">
    <location>
        <begin position="4"/>
        <end position="226"/>
    </location>
</feature>
<dbReference type="EMBL" id="CP044065">
    <property type="protein sequence ID" value="QET02598.1"/>
    <property type="molecule type" value="Genomic_DNA"/>
</dbReference>
<reference evidence="3 4" key="1">
    <citation type="submission" date="2019-09" db="EMBL/GenBank/DDBJ databases">
        <title>FDA dAtabase for Regulatory Grade micrObial Sequences (FDA-ARGOS): Supporting development and validation of Infectious Disease Dx tests.</title>
        <authorList>
            <person name="Sciortino C."/>
            <person name="Tallon L."/>
            <person name="Sadzewicz L."/>
            <person name="Vavikolanu K."/>
            <person name="Mehta A."/>
            <person name="Aluvathingal J."/>
            <person name="Nadendla S."/>
            <person name="Nandy P."/>
            <person name="Geyer C."/>
            <person name="Yan Y."/>
            <person name="Sichtig H."/>
        </authorList>
    </citation>
    <scope>NUCLEOTIDE SEQUENCE [LARGE SCALE GENOMIC DNA]</scope>
    <source>
        <strain evidence="3 4">FDAARGOS_664</strain>
    </source>
</reference>
<evidence type="ECO:0000256" key="1">
    <source>
        <dbReference type="SAM" id="MobiDB-lite"/>
    </source>
</evidence>
<evidence type="ECO:0000313" key="4">
    <source>
        <dbReference type="Proteomes" id="UP000322822"/>
    </source>
</evidence>
<dbReference type="InterPro" id="IPR036291">
    <property type="entry name" value="NAD(P)-bd_dom_sf"/>
</dbReference>
<dbReference type="InterPro" id="IPR001509">
    <property type="entry name" value="Epimerase_deHydtase"/>
</dbReference>
<dbReference type="AlphaFoldDB" id="A0A5P2H4F5"/>
<dbReference type="InterPro" id="IPR051783">
    <property type="entry name" value="NAD(P)-dependent_oxidoreduct"/>
</dbReference>
<feature type="region of interest" description="Disordered" evidence="1">
    <location>
        <begin position="121"/>
        <end position="140"/>
    </location>
</feature>
<dbReference type="RefSeq" id="WP_150372629.1">
    <property type="nucleotide sequence ID" value="NZ_CP044065.1"/>
</dbReference>
<name>A0A5P2H4F5_9BURK</name>
<dbReference type="OrthoDB" id="9801056at2"/>
<dbReference type="Gene3D" id="3.40.50.720">
    <property type="entry name" value="NAD(P)-binding Rossmann-like Domain"/>
    <property type="match status" value="1"/>
</dbReference>
<dbReference type="SUPFAM" id="SSF51735">
    <property type="entry name" value="NAD(P)-binding Rossmann-fold domains"/>
    <property type="match status" value="1"/>
</dbReference>
<proteinExistence type="predicted"/>
<evidence type="ECO:0000313" key="3">
    <source>
        <dbReference type="EMBL" id="QET02598.1"/>
    </source>
</evidence>
<sequence>MGRILVTGANGFVGKALVAQLSASGQPYAGTVRERASATDGHQIAIGDIDGQTDWRPALEGVSAIIHLANRAHVMHETAADPLALFRAINTDGTLNLARQAAAAGVRRFVFVSSVKVNGESTDGRPFTPEDPPAPTDPYGISKWEAEQALARLSQETGLEVVIVRPPLIYGPGVKANFLRLVQAIGRGMPLPFGLVRNKRSLVAVDNLCSALIACATHEAAAGHTFLVSDGQDLSTPELVRAIARGTGRPARLLPVPPALMLLAAGMLGKGEAARRVLGSLQVDASALQRVLGWYPPYSASDKLAESARHVVESRK</sequence>
<dbReference type="CDD" id="cd05232">
    <property type="entry name" value="UDP_G4E_4_SDR_e"/>
    <property type="match status" value="1"/>
</dbReference>
<accession>A0A5P2H4F5</accession>
<dbReference type="Pfam" id="PF01370">
    <property type="entry name" value="Epimerase"/>
    <property type="match status" value="1"/>
</dbReference>
<evidence type="ECO:0000259" key="2">
    <source>
        <dbReference type="Pfam" id="PF01370"/>
    </source>
</evidence>